<dbReference type="EMBL" id="CP020563">
    <property type="protein sequence ID" value="ARF73203.1"/>
    <property type="molecule type" value="Genomic_DNA"/>
</dbReference>
<dbReference type="SMART" id="SM00530">
    <property type="entry name" value="HTH_XRE"/>
    <property type="match status" value="1"/>
</dbReference>
<accession>A0ABC8BTX8</accession>
<dbReference type="CDD" id="cd00093">
    <property type="entry name" value="HTH_XRE"/>
    <property type="match status" value="1"/>
</dbReference>
<proteinExistence type="predicted"/>
<keyword evidence="4" id="KW-1185">Reference proteome</keyword>
<dbReference type="PROSITE" id="PS50943">
    <property type="entry name" value="HTH_CROC1"/>
    <property type="match status" value="1"/>
</dbReference>
<dbReference type="KEGG" id="kab:B7C62_13690"/>
<name>A0ABC8BTX8_9ACTN</name>
<dbReference type="Pfam" id="PF17765">
    <property type="entry name" value="MLTR_LBD"/>
    <property type="match status" value="1"/>
</dbReference>
<dbReference type="Pfam" id="PF13560">
    <property type="entry name" value="HTH_31"/>
    <property type="match status" value="1"/>
</dbReference>
<sequence length="326" mass="35651">MGLLGPVVRKGPTWSRPEQVVSVMPVMGVTLAFAAIGRSGMPHSSPDIPDMSDLLRQWRGRRRIADIPEGAAGNPDGPVTQTLMAQLLEVSPRHYQRLESGERPMSSDTIARISCLLGLHTDEARALYRWSGRPVPPLLTPAAPEIPHELLDWMDSLPCGALWEGPDFGILAYNARAARNWPWVRRPGANIMLDLLLEGPGRRQCAEWEERWAPLLLAQLRQGSLAEGNTALRAIVDQVCEDPRVRELWNSTADLRSHSYGTTRPMYLPGWEPRPAWITIMGWQPLHAPGLRLVTGTAARGSREPDLPDGVQGGGPARGGGHAGAG</sequence>
<gene>
    <name evidence="3" type="ORF">B7C62_13690</name>
</gene>
<dbReference type="AlphaFoldDB" id="A0ABC8BTX8"/>
<evidence type="ECO:0000313" key="3">
    <source>
        <dbReference type="EMBL" id="ARF73203.1"/>
    </source>
</evidence>
<feature type="region of interest" description="Disordered" evidence="1">
    <location>
        <begin position="298"/>
        <end position="326"/>
    </location>
</feature>
<dbReference type="Proteomes" id="UP000192251">
    <property type="component" value="Chromosome"/>
</dbReference>
<reference evidence="3 4" key="1">
    <citation type="submission" date="2017-04" db="EMBL/GenBank/DDBJ databases">
        <title>The complete genome sequence of Streptomyces albolongus YIM 101047, the producer of novel bafilomycins and novel odoriferous sesquiterpenoids.</title>
        <authorList>
            <person name="Yin M."/>
            <person name="Jiang Y."/>
        </authorList>
    </citation>
    <scope>NUCLEOTIDE SEQUENCE [LARGE SCALE GENOMIC DNA]</scope>
    <source>
        <strain evidence="3 4">YIM 101047</strain>
    </source>
</reference>
<evidence type="ECO:0000259" key="2">
    <source>
        <dbReference type="PROSITE" id="PS50943"/>
    </source>
</evidence>
<dbReference type="Gene3D" id="1.10.260.40">
    <property type="entry name" value="lambda repressor-like DNA-binding domains"/>
    <property type="match status" value="1"/>
</dbReference>
<protein>
    <recommendedName>
        <fullName evidence="2">HTH cro/C1-type domain-containing protein</fullName>
    </recommendedName>
</protein>
<feature type="compositionally biased region" description="Gly residues" evidence="1">
    <location>
        <begin position="311"/>
        <end position="326"/>
    </location>
</feature>
<dbReference type="InterPro" id="IPR001387">
    <property type="entry name" value="Cro/C1-type_HTH"/>
</dbReference>
<dbReference type="InterPro" id="IPR010982">
    <property type="entry name" value="Lambda_DNA-bd_dom_sf"/>
</dbReference>
<evidence type="ECO:0000256" key="1">
    <source>
        <dbReference type="SAM" id="MobiDB-lite"/>
    </source>
</evidence>
<evidence type="ECO:0000313" key="4">
    <source>
        <dbReference type="Proteomes" id="UP000192251"/>
    </source>
</evidence>
<dbReference type="PANTHER" id="PTHR35010:SF2">
    <property type="entry name" value="BLL4672 PROTEIN"/>
    <property type="match status" value="1"/>
</dbReference>
<dbReference type="InterPro" id="IPR041413">
    <property type="entry name" value="MLTR_LBD"/>
</dbReference>
<feature type="domain" description="HTH cro/C1-type" evidence="2">
    <location>
        <begin position="80"/>
        <end position="124"/>
    </location>
</feature>
<organism evidence="3 4">
    <name type="scientific">Kitasatospora albolonga</name>
    <dbReference type="NCBI Taxonomy" id="68173"/>
    <lineage>
        <taxon>Bacteria</taxon>
        <taxon>Bacillati</taxon>
        <taxon>Actinomycetota</taxon>
        <taxon>Actinomycetes</taxon>
        <taxon>Kitasatosporales</taxon>
        <taxon>Streptomycetaceae</taxon>
        <taxon>Kitasatospora</taxon>
    </lineage>
</organism>
<dbReference type="Gene3D" id="3.30.450.180">
    <property type="match status" value="1"/>
</dbReference>
<dbReference type="SUPFAM" id="SSF47413">
    <property type="entry name" value="lambda repressor-like DNA-binding domains"/>
    <property type="match status" value="1"/>
</dbReference>
<dbReference type="PANTHER" id="PTHR35010">
    <property type="entry name" value="BLL4672 PROTEIN-RELATED"/>
    <property type="match status" value="1"/>
</dbReference>